<comment type="caution">
    <text evidence="4">The sequence shown here is derived from an EMBL/GenBank/DDBJ whole genome shotgun (WGS) entry which is preliminary data.</text>
</comment>
<dbReference type="AlphaFoldDB" id="A0A3N0XSV3"/>
<dbReference type="GO" id="GO:0008009">
    <property type="term" value="F:chemokine activity"/>
    <property type="evidence" value="ECO:0007669"/>
    <property type="project" value="InterPro"/>
</dbReference>
<dbReference type="InterPro" id="IPR001811">
    <property type="entry name" value="Chemokine_IL8-like_dom"/>
</dbReference>
<protein>
    <submittedName>
        <fullName evidence="4">C-C motif chemokine 19</fullName>
    </submittedName>
</protein>
<dbReference type="Gene3D" id="2.40.50.40">
    <property type="match status" value="1"/>
</dbReference>
<dbReference type="OrthoDB" id="9909116at2759"/>
<evidence type="ECO:0000313" key="4">
    <source>
        <dbReference type="EMBL" id="ROJ26362.1"/>
    </source>
</evidence>
<evidence type="ECO:0000256" key="1">
    <source>
        <dbReference type="ARBA" id="ARBA00022514"/>
    </source>
</evidence>
<evidence type="ECO:0000259" key="3">
    <source>
        <dbReference type="SMART" id="SM00199"/>
    </source>
</evidence>
<keyword evidence="5" id="KW-1185">Reference proteome</keyword>
<feature type="domain" description="Chemokine interleukin-8-like" evidence="3">
    <location>
        <begin position="22"/>
        <end position="84"/>
    </location>
</feature>
<evidence type="ECO:0000256" key="2">
    <source>
        <dbReference type="SAM" id="MobiDB-lite"/>
    </source>
</evidence>
<keyword evidence="1" id="KW-0202">Cytokine</keyword>
<dbReference type="Proteomes" id="UP000281406">
    <property type="component" value="Unassembled WGS sequence"/>
</dbReference>
<dbReference type="InterPro" id="IPR036048">
    <property type="entry name" value="Interleukin_8-like_sf"/>
</dbReference>
<dbReference type="GO" id="GO:0006955">
    <property type="term" value="P:immune response"/>
    <property type="evidence" value="ECO:0007669"/>
    <property type="project" value="InterPro"/>
</dbReference>
<gene>
    <name evidence="4" type="ORF">DPX16_12524</name>
</gene>
<evidence type="ECO:0000313" key="5">
    <source>
        <dbReference type="Proteomes" id="UP000281406"/>
    </source>
</evidence>
<feature type="region of interest" description="Disordered" evidence="2">
    <location>
        <begin position="208"/>
        <end position="234"/>
    </location>
</feature>
<dbReference type="SMART" id="SM00199">
    <property type="entry name" value="SCY"/>
    <property type="match status" value="1"/>
</dbReference>
<dbReference type="SUPFAM" id="SSF54117">
    <property type="entry name" value="Interleukin 8-like chemokines"/>
    <property type="match status" value="1"/>
</dbReference>
<sequence>MNDLAWQASTFPRTKEARGDGAEDCCLTTSNRRIPQRVVTTFTIQTGDGACRIPATIFVTKKGLKLCAPFPSENNWFLLGFRSVLASGPFAAAMCTRCALQLSPQVSELRRGLYPAVKAALRHERADSEEDHEGLGHLKDVNNDLISAPTLVRLLPSPDRKLYQPVYLAHNSPEYQERLDFDQRLKPSKQGHSPSSSLLLEHRTGHLAAGLSRPGRKAGRPPAYNTQPCAHHPNRLATTSEITSRFILNLQIRRSSA</sequence>
<dbReference type="Pfam" id="PF00048">
    <property type="entry name" value="IL8"/>
    <property type="match status" value="1"/>
</dbReference>
<proteinExistence type="predicted"/>
<dbReference type="GO" id="GO:0005615">
    <property type="term" value="C:extracellular space"/>
    <property type="evidence" value="ECO:0007669"/>
    <property type="project" value="UniProtKB-KW"/>
</dbReference>
<name>A0A3N0XSV3_ANAGA</name>
<organism evidence="4 5">
    <name type="scientific">Anabarilius grahami</name>
    <name type="common">Kanglang fish</name>
    <name type="synonym">Barilius grahami</name>
    <dbReference type="NCBI Taxonomy" id="495550"/>
    <lineage>
        <taxon>Eukaryota</taxon>
        <taxon>Metazoa</taxon>
        <taxon>Chordata</taxon>
        <taxon>Craniata</taxon>
        <taxon>Vertebrata</taxon>
        <taxon>Euteleostomi</taxon>
        <taxon>Actinopterygii</taxon>
        <taxon>Neopterygii</taxon>
        <taxon>Teleostei</taxon>
        <taxon>Ostariophysi</taxon>
        <taxon>Cypriniformes</taxon>
        <taxon>Xenocyprididae</taxon>
        <taxon>Xenocypridinae</taxon>
        <taxon>Xenocypridinae incertae sedis</taxon>
        <taxon>Anabarilius</taxon>
    </lineage>
</organism>
<accession>A0A3N0XSV3</accession>
<dbReference type="EMBL" id="RJVU01063207">
    <property type="protein sequence ID" value="ROJ26362.1"/>
    <property type="molecule type" value="Genomic_DNA"/>
</dbReference>
<reference evidence="4 5" key="1">
    <citation type="submission" date="2018-10" db="EMBL/GenBank/DDBJ databases">
        <title>Genome assembly for a Yunnan-Guizhou Plateau 3E fish, Anabarilius grahami (Regan), and its evolutionary and genetic applications.</title>
        <authorList>
            <person name="Jiang W."/>
        </authorList>
    </citation>
    <scope>NUCLEOTIDE SEQUENCE [LARGE SCALE GENOMIC DNA]</scope>
    <source>
        <strain evidence="4">AG-KIZ</strain>
        <tissue evidence="4">Muscle</tissue>
    </source>
</reference>